<comment type="caution">
    <text evidence="3">The sequence shown here is derived from an EMBL/GenBank/DDBJ whole genome shotgun (WGS) entry which is preliminary data.</text>
</comment>
<accession>A0A133VIR7</accession>
<name>A0A133VIR7_9EURY</name>
<protein>
    <recommendedName>
        <fullName evidence="2">Tyr recombinase domain-containing protein</fullName>
    </recommendedName>
</protein>
<evidence type="ECO:0000313" key="4">
    <source>
        <dbReference type="Proteomes" id="UP000070404"/>
    </source>
</evidence>
<reference evidence="3 4" key="1">
    <citation type="journal article" date="2016" name="Sci. Rep.">
        <title>Metabolic traits of an uncultured archaeal lineage -MSBL1- from brine pools of the Red Sea.</title>
        <authorList>
            <person name="Mwirichia R."/>
            <person name="Alam I."/>
            <person name="Rashid M."/>
            <person name="Vinu M."/>
            <person name="Ba-Alawi W."/>
            <person name="Anthony Kamau A."/>
            <person name="Kamanda Ngugi D."/>
            <person name="Goker M."/>
            <person name="Klenk H.P."/>
            <person name="Bajic V."/>
            <person name="Stingl U."/>
        </authorList>
    </citation>
    <scope>NUCLEOTIDE SEQUENCE [LARGE SCALE GENOMIC DNA]</scope>
    <source>
        <strain evidence="3">SCGC-AAA382C18</strain>
    </source>
</reference>
<gene>
    <name evidence="3" type="ORF">AKJ52_02335</name>
</gene>
<dbReference type="AlphaFoldDB" id="A0A133VIR7"/>
<dbReference type="InterPro" id="IPR002104">
    <property type="entry name" value="Integrase_catalytic"/>
</dbReference>
<dbReference type="SUPFAM" id="SSF56349">
    <property type="entry name" value="DNA breaking-rejoining enzymes"/>
    <property type="match status" value="1"/>
</dbReference>
<dbReference type="EMBL" id="LHYF01000042">
    <property type="protein sequence ID" value="KXB06314.1"/>
    <property type="molecule type" value="Genomic_DNA"/>
</dbReference>
<evidence type="ECO:0000313" key="3">
    <source>
        <dbReference type="EMBL" id="KXB06314.1"/>
    </source>
</evidence>
<sequence>MEITKDDLNLNSEPARIDLRAEYTKGNDSDRTVFLTDEAKNKLEDYMEWRKGEKKKDGKPYDNTDKIFPFTKENAAEILENALKNANLDMRDNKTGRRKIHTHSTRKFFRSNCGLGDALTHAIMGHSEYLDNSYLRVDPDKAGKKFAKNMENLQVLEIQETSEGRLRETEINTLKASLKASGVSQDRIDEAFKNWAKTNEILDEMEIEDQVLMGLTSSPGVSGSPIDKIDLGTLSYDAFEDLKEKLLGLTSEKRESKQKVIQEEELEKYLDNGWKYVDQNNGGKVIVEKKQ</sequence>
<feature type="domain" description="Tyr recombinase" evidence="2">
    <location>
        <begin position="1"/>
        <end position="147"/>
    </location>
</feature>
<dbReference type="Proteomes" id="UP000070404">
    <property type="component" value="Unassembled WGS sequence"/>
</dbReference>
<dbReference type="GO" id="GO:0015074">
    <property type="term" value="P:DNA integration"/>
    <property type="evidence" value="ECO:0007669"/>
    <property type="project" value="InterPro"/>
</dbReference>
<dbReference type="CDD" id="cd00397">
    <property type="entry name" value="DNA_BRE_C"/>
    <property type="match status" value="1"/>
</dbReference>
<dbReference type="PROSITE" id="PS51898">
    <property type="entry name" value="TYR_RECOMBINASE"/>
    <property type="match status" value="1"/>
</dbReference>
<organism evidence="3 4">
    <name type="scientific">candidate division MSBL1 archaeon SCGC-AAA382C18</name>
    <dbReference type="NCBI Taxonomy" id="1698281"/>
    <lineage>
        <taxon>Archaea</taxon>
        <taxon>Methanobacteriati</taxon>
        <taxon>Methanobacteriota</taxon>
        <taxon>candidate division MSBL1</taxon>
    </lineage>
</organism>
<evidence type="ECO:0000259" key="2">
    <source>
        <dbReference type="PROSITE" id="PS51898"/>
    </source>
</evidence>
<dbReference type="InterPro" id="IPR011010">
    <property type="entry name" value="DNA_brk_join_enz"/>
</dbReference>
<dbReference type="Gene3D" id="1.10.443.10">
    <property type="entry name" value="Intergrase catalytic core"/>
    <property type="match status" value="1"/>
</dbReference>
<dbReference type="GO" id="GO:0003677">
    <property type="term" value="F:DNA binding"/>
    <property type="evidence" value="ECO:0007669"/>
    <property type="project" value="InterPro"/>
</dbReference>
<proteinExistence type="predicted"/>
<keyword evidence="1" id="KW-0233">DNA recombination</keyword>
<evidence type="ECO:0000256" key="1">
    <source>
        <dbReference type="ARBA" id="ARBA00023172"/>
    </source>
</evidence>
<dbReference type="GO" id="GO:0006310">
    <property type="term" value="P:DNA recombination"/>
    <property type="evidence" value="ECO:0007669"/>
    <property type="project" value="UniProtKB-KW"/>
</dbReference>
<keyword evidence="4" id="KW-1185">Reference proteome</keyword>
<dbReference type="InterPro" id="IPR013762">
    <property type="entry name" value="Integrase-like_cat_sf"/>
</dbReference>